<dbReference type="Proteomes" id="UP000317243">
    <property type="component" value="Unassembled WGS sequence"/>
</dbReference>
<organism evidence="1 2">
    <name type="scientific">Thalassoglobus neptunius</name>
    <dbReference type="NCBI Taxonomy" id="1938619"/>
    <lineage>
        <taxon>Bacteria</taxon>
        <taxon>Pseudomonadati</taxon>
        <taxon>Planctomycetota</taxon>
        <taxon>Planctomycetia</taxon>
        <taxon>Planctomycetales</taxon>
        <taxon>Planctomycetaceae</taxon>
        <taxon>Thalassoglobus</taxon>
    </lineage>
</organism>
<name>A0A5C5WNX0_9PLAN</name>
<gene>
    <name evidence="1" type="ORF">KOR42_33140</name>
</gene>
<proteinExistence type="predicted"/>
<dbReference type="EMBL" id="SIHI01000010">
    <property type="protein sequence ID" value="TWT51841.1"/>
    <property type="molecule type" value="Genomic_DNA"/>
</dbReference>
<reference evidence="1 2" key="1">
    <citation type="submission" date="2019-02" db="EMBL/GenBank/DDBJ databases">
        <title>Deep-cultivation of Planctomycetes and their phenomic and genomic characterization uncovers novel biology.</title>
        <authorList>
            <person name="Wiegand S."/>
            <person name="Jogler M."/>
            <person name="Boedeker C."/>
            <person name="Pinto D."/>
            <person name="Vollmers J."/>
            <person name="Rivas-Marin E."/>
            <person name="Kohn T."/>
            <person name="Peeters S.H."/>
            <person name="Heuer A."/>
            <person name="Rast P."/>
            <person name="Oberbeckmann S."/>
            <person name="Bunk B."/>
            <person name="Jeske O."/>
            <person name="Meyerdierks A."/>
            <person name="Storesund J.E."/>
            <person name="Kallscheuer N."/>
            <person name="Luecker S."/>
            <person name="Lage O.M."/>
            <person name="Pohl T."/>
            <person name="Merkel B.J."/>
            <person name="Hornburger P."/>
            <person name="Mueller R.-W."/>
            <person name="Bruemmer F."/>
            <person name="Labrenz M."/>
            <person name="Spormann A.M."/>
            <person name="Op Den Camp H."/>
            <person name="Overmann J."/>
            <person name="Amann R."/>
            <person name="Jetten M.S.M."/>
            <person name="Mascher T."/>
            <person name="Medema M.H."/>
            <person name="Devos D.P."/>
            <person name="Kaster A.-K."/>
            <person name="Ovreas L."/>
            <person name="Rohde M."/>
            <person name="Galperin M.Y."/>
            <person name="Jogler C."/>
        </authorList>
    </citation>
    <scope>NUCLEOTIDE SEQUENCE [LARGE SCALE GENOMIC DNA]</scope>
    <source>
        <strain evidence="1 2">KOR42</strain>
    </source>
</reference>
<protein>
    <submittedName>
        <fullName evidence="1">Uncharacterized protein</fullName>
    </submittedName>
</protein>
<evidence type="ECO:0000313" key="2">
    <source>
        <dbReference type="Proteomes" id="UP000317243"/>
    </source>
</evidence>
<sequence length="44" mass="4969">MIIHDTAQLRASLTNAKKRLRSHSREALKVGREILERGVKIGKS</sequence>
<dbReference type="AlphaFoldDB" id="A0A5C5WNX0"/>
<evidence type="ECO:0000313" key="1">
    <source>
        <dbReference type="EMBL" id="TWT51841.1"/>
    </source>
</evidence>
<accession>A0A5C5WNX0</accession>
<keyword evidence="2" id="KW-1185">Reference proteome</keyword>
<comment type="caution">
    <text evidence="1">The sequence shown here is derived from an EMBL/GenBank/DDBJ whole genome shotgun (WGS) entry which is preliminary data.</text>
</comment>